<dbReference type="Gene3D" id="3.40.50.300">
    <property type="entry name" value="P-loop containing nucleotide triphosphate hydrolases"/>
    <property type="match status" value="1"/>
</dbReference>
<dbReference type="RefSeq" id="WP_324695779.1">
    <property type="nucleotide sequence ID" value="NZ_JAYMYJ010000114.1"/>
</dbReference>
<protein>
    <recommendedName>
        <fullName evidence="1">Endonuclease GajA/Old nuclease/RecF-like AAA domain-containing protein</fullName>
    </recommendedName>
</protein>
<comment type="caution">
    <text evidence="2">The sequence shown here is derived from an EMBL/GenBank/DDBJ whole genome shotgun (WGS) entry which is preliminary data.</text>
</comment>
<accession>A0ABU6CYD6</accession>
<keyword evidence="3" id="KW-1185">Reference proteome</keyword>
<dbReference type="Proteomes" id="UP001308005">
    <property type="component" value="Unassembled WGS sequence"/>
</dbReference>
<organism evidence="2 3">
    <name type="scientific">Candidatus Thiothrix phosphatis</name>
    <dbReference type="NCBI Taxonomy" id="3112415"/>
    <lineage>
        <taxon>Bacteria</taxon>
        <taxon>Pseudomonadati</taxon>
        <taxon>Pseudomonadota</taxon>
        <taxon>Gammaproteobacteria</taxon>
        <taxon>Thiotrichales</taxon>
        <taxon>Thiotrichaceae</taxon>
        <taxon>Thiothrix</taxon>
    </lineage>
</organism>
<dbReference type="InterPro" id="IPR027417">
    <property type="entry name" value="P-loop_NTPase"/>
</dbReference>
<dbReference type="Pfam" id="PF13175">
    <property type="entry name" value="AAA_15"/>
    <property type="match status" value="1"/>
</dbReference>
<proteinExistence type="predicted"/>
<evidence type="ECO:0000313" key="2">
    <source>
        <dbReference type="EMBL" id="MEB4591851.1"/>
    </source>
</evidence>
<name>A0ABU6CYD6_9GAMM</name>
<evidence type="ECO:0000259" key="1">
    <source>
        <dbReference type="Pfam" id="PF13175"/>
    </source>
</evidence>
<sequence>MYIEKIKIDKFRVLEDIEIHFQPPGGETADPETGNVINVIAGVNGGGKTTILNLINSTDERVQTNQLMPVNSSVNRHDIKILDGDRISISLNEEVEKSTIYRESGDLLHYETKRTDCYTSFWCLPELSNFADKEKREQFIKSPKKIVYFKFGWIIGVVEGKYTDIFSRIEKMIYIIVTQFERESEKPPKERMQDAIDKFNSSFDGIIINSKLKSVDVKGDGFNAIFYGINSDLLSLRDLSDGEKSLYISAINLIASRLENSIILDIIPKY</sequence>
<evidence type="ECO:0000313" key="3">
    <source>
        <dbReference type="Proteomes" id="UP001308005"/>
    </source>
</evidence>
<reference evidence="3" key="1">
    <citation type="submission" date="2023-07" db="EMBL/GenBank/DDBJ databases">
        <title>The carbon used by Thiothrix.</title>
        <authorList>
            <person name="Chen L."/>
        </authorList>
    </citation>
    <scope>NUCLEOTIDE SEQUENCE [LARGE SCALE GENOMIC DNA]</scope>
</reference>
<dbReference type="SUPFAM" id="SSF52540">
    <property type="entry name" value="P-loop containing nucleoside triphosphate hydrolases"/>
    <property type="match status" value="1"/>
</dbReference>
<feature type="domain" description="Endonuclease GajA/Old nuclease/RecF-like AAA" evidence="1">
    <location>
        <begin position="1"/>
        <end position="217"/>
    </location>
</feature>
<gene>
    <name evidence="2" type="ORF">VSS37_12740</name>
</gene>
<reference evidence="2 3" key="2">
    <citation type="submission" date="2024-01" db="EMBL/GenBank/DDBJ databases">
        <authorList>
            <person name="Xie X."/>
        </authorList>
    </citation>
    <scope>NUCLEOTIDE SEQUENCE [LARGE SCALE GENOMIC DNA]</scope>
    <source>
        <strain evidence="2">SCUT-1</strain>
    </source>
</reference>
<dbReference type="InterPro" id="IPR041685">
    <property type="entry name" value="AAA_GajA/Old/RecF-like"/>
</dbReference>
<dbReference type="EMBL" id="JAYMYJ010000114">
    <property type="protein sequence ID" value="MEB4591851.1"/>
    <property type="molecule type" value="Genomic_DNA"/>
</dbReference>